<proteinExistence type="predicted"/>
<name>A0A4Y2RB54_ARAVE</name>
<sequence>MSFKHFDNVSSQSQLDDLDGMDIKNNEVKDEFITNSIEISGKKCPAVQRNDNEECKQLNFMQTENNETVSFNSASKGKQKYSSLSDE</sequence>
<accession>A0A4Y2RB54</accession>
<dbReference type="Proteomes" id="UP000499080">
    <property type="component" value="Unassembled WGS sequence"/>
</dbReference>
<dbReference type="AlphaFoldDB" id="A0A4Y2RB54"/>
<dbReference type="EMBL" id="BGPR01016299">
    <property type="protein sequence ID" value="GBN72489.1"/>
    <property type="molecule type" value="Genomic_DNA"/>
</dbReference>
<comment type="caution">
    <text evidence="2">The sequence shown here is derived from an EMBL/GenBank/DDBJ whole genome shotgun (WGS) entry which is preliminary data.</text>
</comment>
<organism evidence="2 3">
    <name type="scientific">Araneus ventricosus</name>
    <name type="common">Orbweaver spider</name>
    <name type="synonym">Epeira ventricosa</name>
    <dbReference type="NCBI Taxonomy" id="182803"/>
    <lineage>
        <taxon>Eukaryota</taxon>
        <taxon>Metazoa</taxon>
        <taxon>Ecdysozoa</taxon>
        <taxon>Arthropoda</taxon>
        <taxon>Chelicerata</taxon>
        <taxon>Arachnida</taxon>
        <taxon>Araneae</taxon>
        <taxon>Araneomorphae</taxon>
        <taxon>Entelegynae</taxon>
        <taxon>Araneoidea</taxon>
        <taxon>Araneidae</taxon>
        <taxon>Araneus</taxon>
    </lineage>
</organism>
<evidence type="ECO:0000256" key="1">
    <source>
        <dbReference type="SAM" id="MobiDB-lite"/>
    </source>
</evidence>
<keyword evidence="3" id="KW-1185">Reference proteome</keyword>
<evidence type="ECO:0000313" key="2">
    <source>
        <dbReference type="EMBL" id="GBN72489.1"/>
    </source>
</evidence>
<evidence type="ECO:0000313" key="3">
    <source>
        <dbReference type="Proteomes" id="UP000499080"/>
    </source>
</evidence>
<protein>
    <submittedName>
        <fullName evidence="2">Uncharacterized protein</fullName>
    </submittedName>
</protein>
<feature type="non-terminal residue" evidence="2">
    <location>
        <position position="87"/>
    </location>
</feature>
<reference evidence="2 3" key="1">
    <citation type="journal article" date="2019" name="Sci. Rep.">
        <title>Orb-weaving spider Araneus ventricosus genome elucidates the spidroin gene catalogue.</title>
        <authorList>
            <person name="Kono N."/>
            <person name="Nakamura H."/>
            <person name="Ohtoshi R."/>
            <person name="Moran D.A.P."/>
            <person name="Shinohara A."/>
            <person name="Yoshida Y."/>
            <person name="Fujiwara M."/>
            <person name="Mori M."/>
            <person name="Tomita M."/>
            <person name="Arakawa K."/>
        </authorList>
    </citation>
    <scope>NUCLEOTIDE SEQUENCE [LARGE SCALE GENOMIC DNA]</scope>
</reference>
<gene>
    <name evidence="2" type="ORF">AVEN_247786_1</name>
</gene>
<feature type="region of interest" description="Disordered" evidence="1">
    <location>
        <begin position="1"/>
        <end position="22"/>
    </location>
</feature>